<dbReference type="EC" id="3.4.-.-" evidence="8"/>
<dbReference type="CDD" id="cd03875">
    <property type="entry name" value="M28_Fxna_like"/>
    <property type="match status" value="1"/>
</dbReference>
<feature type="transmembrane region" description="Helical" evidence="10">
    <location>
        <begin position="743"/>
        <end position="762"/>
    </location>
</feature>
<keyword evidence="10" id="KW-0812">Transmembrane</keyword>
<dbReference type="SUPFAM" id="SSF53187">
    <property type="entry name" value="Zn-dependent exopeptidases"/>
    <property type="match status" value="1"/>
</dbReference>
<evidence type="ECO:0000256" key="6">
    <source>
        <dbReference type="ARBA" id="ARBA00022801"/>
    </source>
</evidence>
<feature type="transmembrane region" description="Helical" evidence="10">
    <location>
        <begin position="774"/>
        <end position="793"/>
    </location>
</feature>
<evidence type="ECO:0000256" key="2">
    <source>
        <dbReference type="ARBA" id="ARBA00008300"/>
    </source>
</evidence>
<dbReference type="InterPro" id="IPR019363">
    <property type="entry name" value="LDAH"/>
</dbReference>
<gene>
    <name evidence="14" type="ORF">QQX98_006785</name>
</gene>
<reference evidence="14 15" key="1">
    <citation type="journal article" date="2025" name="Microbiol. Resour. Announc.">
        <title>Draft genome sequences for Neonectria magnoliae and Neonectria punicea, canker pathogens of Liriodendron tulipifera and Acer saccharum in West Virginia.</title>
        <authorList>
            <person name="Petronek H.M."/>
            <person name="Kasson M.T."/>
            <person name="Metheny A.M."/>
            <person name="Stauder C.M."/>
            <person name="Lovett B."/>
            <person name="Lynch S.C."/>
            <person name="Garnas J.R."/>
            <person name="Kasson L.R."/>
            <person name="Stajich J.E."/>
        </authorList>
    </citation>
    <scope>NUCLEOTIDE SEQUENCE [LARGE SCALE GENOMIC DNA]</scope>
    <source>
        <strain evidence="14 15">NRRL 64653</strain>
    </source>
</reference>
<feature type="domain" description="Peptidase M28" evidence="11">
    <location>
        <begin position="199"/>
        <end position="374"/>
    </location>
</feature>
<dbReference type="Pfam" id="PF04389">
    <property type="entry name" value="Peptidase_M28"/>
    <property type="match status" value="1"/>
</dbReference>
<feature type="transmembrane region" description="Helical" evidence="10">
    <location>
        <begin position="571"/>
        <end position="593"/>
    </location>
</feature>
<feature type="transmembrane region" description="Helical" evidence="10">
    <location>
        <begin position="425"/>
        <end position="448"/>
    </location>
</feature>
<keyword evidence="6 8" id="KW-0378">Hydrolase</keyword>
<comment type="similarity">
    <text evidence="8">Belongs to the peptidase M28 family.</text>
</comment>
<proteinExistence type="inferred from homology"/>
<evidence type="ECO:0000256" key="7">
    <source>
        <dbReference type="ARBA" id="ARBA00022833"/>
    </source>
</evidence>
<keyword evidence="3 8" id="KW-0645">Protease</keyword>
<feature type="transmembrane region" description="Helical" evidence="10">
    <location>
        <begin position="542"/>
        <end position="565"/>
    </location>
</feature>
<feature type="compositionally biased region" description="Acidic residues" evidence="9">
    <location>
        <begin position="961"/>
        <end position="977"/>
    </location>
</feature>
<feature type="region of interest" description="Disordered" evidence="9">
    <location>
        <begin position="946"/>
        <end position="988"/>
    </location>
</feature>
<keyword evidence="5 8" id="KW-0479">Metal-binding</keyword>
<keyword evidence="15" id="KW-1185">Reference proteome</keyword>
<comment type="caution">
    <text evidence="14">The sequence shown here is derived from an EMBL/GenBank/DDBJ whole genome shotgun (WGS) entry which is preliminary data.</text>
</comment>
<dbReference type="Pfam" id="PF22250">
    <property type="entry name" value="PFF1_C"/>
    <property type="match status" value="2"/>
</dbReference>
<feature type="region of interest" description="Disordered" evidence="9">
    <location>
        <begin position="110"/>
        <end position="131"/>
    </location>
</feature>
<evidence type="ECO:0000256" key="5">
    <source>
        <dbReference type="ARBA" id="ARBA00022723"/>
    </source>
</evidence>
<feature type="compositionally biased region" description="Basic and acidic residues" evidence="9">
    <location>
        <begin position="626"/>
        <end position="636"/>
    </location>
</feature>
<feature type="domain" description="Vacuolar membrane protease transmembrane" evidence="13">
    <location>
        <begin position="480"/>
        <end position="772"/>
    </location>
</feature>
<dbReference type="InterPro" id="IPR053975">
    <property type="entry name" value="PFF1_C"/>
</dbReference>
<feature type="domain" description="Vacuolar membrane protease C-terminal" evidence="12">
    <location>
        <begin position="800"/>
        <end position="961"/>
    </location>
</feature>
<feature type="domain" description="Vacuolar membrane protease C-terminal" evidence="12">
    <location>
        <begin position="993"/>
        <end position="1041"/>
    </location>
</feature>
<feature type="transmembrane region" description="Helical" evidence="10">
    <location>
        <begin position="707"/>
        <end position="731"/>
    </location>
</feature>
<dbReference type="Proteomes" id="UP001498476">
    <property type="component" value="Unassembled WGS sequence"/>
</dbReference>
<dbReference type="InterPro" id="IPR029058">
    <property type="entry name" value="AB_hydrolase_fold"/>
</dbReference>
<sequence length="1393" mass="156223">MRCQNPFAFRPGPVSFWTTAIYLAIAIPLIYVHETVPPGPANRSLYRGLNLTEAFHDLQNITSTFHPYNSHQNDKVREFLILRSKEILDRNDMDYTTDLSGGVVWQDTNDYLHPRDDDDDDDDVRSGSRPPGVTLFDDQISNLTWTYNKYKRVGANFGKPIWGSQYFEGNNFYIYIHGKDDPEGDWWRTRSRKPFQGPGGVLVNCHFDSVSTGYGATDDGMACVSMLQLLSYFTSKEHQPRNGIVLLFNNAEEDGLLGAHAFGYSPVLPFVHTFVNLEGAGAGGRAILFRTTDLQAAKAYGGSPHPFGSVVAGNAFEAGVIKSATDFQVWDESYGQRGLDIAFYEPRARYHSNEDDSRHASVNSIWHMLSAALASTEKLSQTTGTDFHGPRADKNAYKAYNGKKVQGVWFDLFGSVWATLALRGLFAWTLTLLVATPLILFLITFLLVRKDKYYFFSKDIKMHHDINDDPVVLGGWKGFFRFPLAFVFAAGLTIASIFLLAKFNPLIVYSSSYAVFAMSLSLFYFSFWLVMRGASFVRPSALHRGFVIFWLFVAGWALQVVAALAEDRWRIGALYSFVFLQSAIFLSLAISLLEQFALLGKHDFAMQLHDAHQARDVSNHGVDQSPTREDDEHSEAGDSDNPSETATERTPLRAGEPGYGASNTQTSFANTYRRSVAEGSPAPPRMRRYQPFNHEQSWSGRLPSWTWIVQFLLLAPIPCILFGNLGLIAMSALQMTGTDGGSLFTPLLAIGGISILFLLPITPFMHRITHHVPLFLLFIFISTFIYNLVAFPFSDSHRFKLYFQQVIDLDNGSNTVTISGLEEFSRSVIQALPVASSQEIQCGPTPDRTLQDCRYDASALAPNLVEGKRVEELISFRHLKAVGSNNVRIQVDALDTRVCYLTTSQPVRAFLVDGSPARDPRFGGSAPDGITDFQLWRRDRNQPWNLTIDTRNAANSASEDRPDEEEEAEYDSSTVDDGDLKTRSTTGSSELVPRASTLKIRLSCAWSDANTPGTIPAFDELNKYMPTWATVTKKNVGLVEVRKTFEIEPYSIGSLAMYPEIWLPSDTVKGVKRHALVYFVCGNPGLIEYYTDFLTNLRGLLQTSEVETAYDIYGRNLLGFSDDDHEPFGEGNEPWDLDGQIEGIYDDVAAKRVRTDDGAGGRPYDFVILMGHSVGSYISVEIFHRHMKAPGRAPHLHLRYGFLLFPTLTHIGQSPSGTRVEAVRRVLPMLDNVAHVGARLILSVFPQRTLAWIVHRVMGFTARTASVTAGWLKSRDGVRQAIHLGLSELETIREERWGEELWEVAEREDGETAKFFLFYGREDHWVADWARDELIERRREHGERGGRTRIVVAEGDVPHAFCTKDASNWEMARNVHGWIKEIDGGSSAQEEKC</sequence>
<organism evidence="14 15">
    <name type="scientific">Neonectria punicea</name>
    <dbReference type="NCBI Taxonomy" id="979145"/>
    <lineage>
        <taxon>Eukaryota</taxon>
        <taxon>Fungi</taxon>
        <taxon>Dikarya</taxon>
        <taxon>Ascomycota</taxon>
        <taxon>Pezizomycotina</taxon>
        <taxon>Sordariomycetes</taxon>
        <taxon>Hypocreomycetidae</taxon>
        <taxon>Hypocreales</taxon>
        <taxon>Nectriaceae</taxon>
        <taxon>Neonectria</taxon>
    </lineage>
</organism>
<evidence type="ECO:0000256" key="1">
    <source>
        <dbReference type="ARBA" id="ARBA00004502"/>
    </source>
</evidence>
<evidence type="ECO:0000313" key="14">
    <source>
        <dbReference type="EMBL" id="KAK7414343.1"/>
    </source>
</evidence>
<protein>
    <recommendedName>
        <fullName evidence="8">Peptide hydrolase</fullName>
        <ecNumber evidence="8">3.4.-.-</ecNumber>
    </recommendedName>
</protein>
<evidence type="ECO:0000256" key="8">
    <source>
        <dbReference type="RuleBase" id="RU361240"/>
    </source>
</evidence>
<feature type="transmembrane region" description="Helical" evidence="10">
    <location>
        <begin position="507"/>
        <end position="530"/>
    </location>
</feature>
<evidence type="ECO:0000259" key="11">
    <source>
        <dbReference type="Pfam" id="PF04389"/>
    </source>
</evidence>
<comment type="similarity">
    <text evidence="2">Belongs to the AB hydrolase superfamily. LDAH family.</text>
</comment>
<feature type="compositionally biased region" description="Polar residues" evidence="9">
    <location>
        <begin position="946"/>
        <end position="955"/>
    </location>
</feature>
<dbReference type="PANTHER" id="PTHR13390:SF0">
    <property type="entry name" value="LIPID DROPLET-ASSOCIATED HYDROLASE"/>
    <property type="match status" value="1"/>
</dbReference>
<keyword evidence="10" id="KW-1133">Transmembrane helix</keyword>
<evidence type="ECO:0000256" key="9">
    <source>
        <dbReference type="SAM" id="MobiDB-lite"/>
    </source>
</evidence>
<evidence type="ECO:0000259" key="13">
    <source>
        <dbReference type="Pfam" id="PF22251"/>
    </source>
</evidence>
<dbReference type="SUPFAM" id="SSF53474">
    <property type="entry name" value="alpha/beta-Hydrolases"/>
    <property type="match status" value="1"/>
</dbReference>
<dbReference type="Pfam" id="PF10230">
    <property type="entry name" value="LIDHydrolase"/>
    <property type="match status" value="1"/>
</dbReference>
<dbReference type="PANTHER" id="PTHR13390">
    <property type="entry name" value="LIPASE"/>
    <property type="match status" value="1"/>
</dbReference>
<keyword evidence="4" id="KW-0551">Lipid droplet</keyword>
<accession>A0ABR1GZT6</accession>
<comment type="subcellular location">
    <subcellularLocation>
        <location evidence="1">Lipid droplet</location>
    </subcellularLocation>
</comment>
<dbReference type="InterPro" id="IPR048024">
    <property type="entry name" value="Fxna-like_M28_dom"/>
</dbReference>
<dbReference type="EMBL" id="JAZAVJ010000105">
    <property type="protein sequence ID" value="KAK7414343.1"/>
    <property type="molecule type" value="Genomic_DNA"/>
</dbReference>
<evidence type="ECO:0000256" key="3">
    <source>
        <dbReference type="ARBA" id="ARBA00022670"/>
    </source>
</evidence>
<evidence type="ECO:0000256" key="4">
    <source>
        <dbReference type="ARBA" id="ARBA00022677"/>
    </source>
</evidence>
<feature type="transmembrane region" description="Helical" evidence="10">
    <location>
        <begin position="12"/>
        <end position="32"/>
    </location>
</feature>
<dbReference type="InterPro" id="IPR007484">
    <property type="entry name" value="Peptidase_M28"/>
</dbReference>
<evidence type="ECO:0000256" key="10">
    <source>
        <dbReference type="SAM" id="Phobius"/>
    </source>
</evidence>
<evidence type="ECO:0000313" key="15">
    <source>
        <dbReference type="Proteomes" id="UP001498476"/>
    </source>
</evidence>
<dbReference type="InterPro" id="IPR053976">
    <property type="entry name" value="PFF1_TM"/>
</dbReference>
<feature type="region of interest" description="Disordered" evidence="9">
    <location>
        <begin position="615"/>
        <end position="665"/>
    </location>
</feature>
<keyword evidence="7 8" id="KW-0862">Zinc</keyword>
<keyword evidence="10" id="KW-0472">Membrane</keyword>
<dbReference type="Gene3D" id="3.40.630.10">
    <property type="entry name" value="Zn peptidases"/>
    <property type="match status" value="1"/>
</dbReference>
<dbReference type="Pfam" id="PF22251">
    <property type="entry name" value="PFF1_TM"/>
    <property type="match status" value="1"/>
</dbReference>
<name>A0ABR1GZT6_9HYPO</name>
<evidence type="ECO:0000259" key="12">
    <source>
        <dbReference type="Pfam" id="PF22250"/>
    </source>
</evidence>
<dbReference type="Gene3D" id="3.40.50.1820">
    <property type="entry name" value="alpha/beta hydrolase"/>
    <property type="match status" value="1"/>
</dbReference>
<feature type="transmembrane region" description="Helical" evidence="10">
    <location>
        <begin position="482"/>
        <end position="501"/>
    </location>
</feature>